<sequence length="228" mass="26061">MKTRLLIIILVVSIMIPTNSFAEPPPNYQGSFEYSKWVVIGNITTVEILSEPDTNRAGFALYTLDIEKYLKNPIDNSTITILGHYNIEEVGRTTASKLYEIDQRVLFYIQELKNVPGYDYIVRDRTSGVITEKLCPENTSYQTGLCFYNDDPNRAHPPCINRTMEDCKQHRVTFYDESEEIVCGAGTENIEGICQVIQTDRMKTMGDDAPFFGIFAYLDNFISWIFGN</sequence>
<evidence type="ECO:0000313" key="1">
    <source>
        <dbReference type="EMBL" id="AFS82599.1"/>
    </source>
</evidence>
<accession>K0BAT2</accession>
<dbReference type="GeneID" id="13697811"/>
<keyword evidence="2" id="KW-1185">Reference proteome</keyword>
<proteinExistence type="predicted"/>
<dbReference type="RefSeq" id="WP_014964971.1">
    <property type="nucleotide sequence ID" value="NC_018656.1"/>
</dbReference>
<dbReference type="HOGENOM" id="CLU_1248238_0_0_2"/>
<dbReference type="EMBL" id="CP003843">
    <property type="protein sequence ID" value="AFS82599.1"/>
    <property type="molecule type" value="Genomic_DNA"/>
</dbReference>
<reference evidence="1 2" key="1">
    <citation type="journal article" date="2012" name="J. Bacteriol.">
        <title>Draft Genome Sequence of an Ammonia-Oxidizing Archaeon, "Candidatus Nitrosopumilus sediminis" AR2, from Svalbard in the Arctic Circle.</title>
        <authorList>
            <person name="Park S.J."/>
            <person name="Kim J.G."/>
            <person name="Jung M.Y."/>
            <person name="Kim S.J."/>
            <person name="Cha I.T."/>
            <person name="Ghai R."/>
            <person name="Martin-Cuadrado A.B."/>
            <person name="Rodriguez-Valera F."/>
            <person name="Rhee S.K."/>
        </authorList>
    </citation>
    <scope>NUCLEOTIDE SEQUENCE [LARGE SCALE GENOMIC DNA]</scope>
    <source>
        <strain evidence="1 2">AR2</strain>
    </source>
</reference>
<dbReference type="AlphaFoldDB" id="K0BAT2"/>
<name>K0BAT2_9ARCH</name>
<dbReference type="eggNOG" id="arCOG03579">
    <property type="taxonomic scope" value="Archaea"/>
</dbReference>
<dbReference type="STRING" id="1229909.NSED_03965"/>
<dbReference type="PATRIC" id="fig|1229909.8.peg.858"/>
<organism evidence="1 2">
    <name type="scientific">Candidatus Nitrosopumilus sediminis</name>
    <dbReference type="NCBI Taxonomy" id="1229909"/>
    <lineage>
        <taxon>Archaea</taxon>
        <taxon>Nitrososphaerota</taxon>
        <taxon>Nitrososphaeria</taxon>
        <taxon>Nitrosopumilales</taxon>
        <taxon>Nitrosopumilaceae</taxon>
        <taxon>Nitrosopumilus</taxon>
    </lineage>
</organism>
<dbReference type="OrthoDB" id="386092at2157"/>
<gene>
    <name evidence="1" type="ORF">NSED_03965</name>
</gene>
<evidence type="ECO:0000313" key="2">
    <source>
        <dbReference type="Proteomes" id="UP000006100"/>
    </source>
</evidence>
<protein>
    <submittedName>
        <fullName evidence="1">Uncharacterized protein</fullName>
    </submittedName>
</protein>
<dbReference type="Proteomes" id="UP000006100">
    <property type="component" value="Chromosome"/>
</dbReference>
<dbReference type="KEGG" id="nir:NSED_03965"/>